<dbReference type="GO" id="GO:0004180">
    <property type="term" value="F:carboxypeptidase activity"/>
    <property type="evidence" value="ECO:0007669"/>
    <property type="project" value="UniProtKB-KW"/>
</dbReference>
<evidence type="ECO:0000313" key="3">
    <source>
        <dbReference type="Proteomes" id="UP000659388"/>
    </source>
</evidence>
<keyword evidence="1" id="KW-0732">Signal</keyword>
<keyword evidence="3" id="KW-1185">Reference proteome</keyword>
<dbReference type="Proteomes" id="UP000659388">
    <property type="component" value="Unassembled WGS sequence"/>
</dbReference>
<evidence type="ECO:0000313" key="2">
    <source>
        <dbReference type="EMBL" id="MBL3656624.1"/>
    </source>
</evidence>
<feature type="signal peptide" evidence="1">
    <location>
        <begin position="1"/>
        <end position="20"/>
    </location>
</feature>
<dbReference type="RefSeq" id="WP_202244411.1">
    <property type="nucleotide sequence ID" value="NZ_JAESIY010000005.1"/>
</dbReference>
<keyword evidence="2" id="KW-0121">Carboxypeptidase</keyword>
<sequence length="209" mass="24165">MKRKAGLIFAILLISSAVMAQKTANSVRVVGMVLHADNRESLPYVSVQIKGTMYGTSTDNSGYFTVFINPGDTLNFSSIGYNQGVFIMPFELHSDHYSLVQLMRKETVLLNEVVVFPWPSVDSFEKAFLDTKPKKGMEDLVHEVKRDINKTVDENTKSDYYYDQMRYNRLYELTGQMPPNNFLNPMRWSNFFRDLKEDEISNKRTDEDE</sequence>
<gene>
    <name evidence="2" type="ORF">JL102_10805</name>
</gene>
<organism evidence="2 3">
    <name type="scientific">Fulvivirga sediminis</name>
    <dbReference type="NCBI Taxonomy" id="2803949"/>
    <lineage>
        <taxon>Bacteria</taxon>
        <taxon>Pseudomonadati</taxon>
        <taxon>Bacteroidota</taxon>
        <taxon>Cytophagia</taxon>
        <taxon>Cytophagales</taxon>
        <taxon>Fulvivirgaceae</taxon>
        <taxon>Fulvivirga</taxon>
    </lineage>
</organism>
<dbReference type="SUPFAM" id="SSF49464">
    <property type="entry name" value="Carboxypeptidase regulatory domain-like"/>
    <property type="match status" value="1"/>
</dbReference>
<proteinExistence type="predicted"/>
<keyword evidence="2" id="KW-0645">Protease</keyword>
<dbReference type="EMBL" id="JAESIY010000005">
    <property type="protein sequence ID" value="MBL3656624.1"/>
    <property type="molecule type" value="Genomic_DNA"/>
</dbReference>
<reference evidence="2" key="1">
    <citation type="submission" date="2021-01" db="EMBL/GenBank/DDBJ databases">
        <title>Fulvivirga kasyanovii gen. nov., sp nov., a novel member of the phylum Bacteroidetes isolated from seawater in a mussel farm.</title>
        <authorList>
            <person name="Zhao L.-H."/>
            <person name="Wang Z.-J."/>
        </authorList>
    </citation>
    <scope>NUCLEOTIDE SEQUENCE</scope>
    <source>
        <strain evidence="2">2943</strain>
    </source>
</reference>
<dbReference type="AlphaFoldDB" id="A0A937F8M7"/>
<feature type="chain" id="PRO_5036760108" evidence="1">
    <location>
        <begin position="21"/>
        <end position="209"/>
    </location>
</feature>
<comment type="caution">
    <text evidence="2">The sequence shown here is derived from an EMBL/GenBank/DDBJ whole genome shotgun (WGS) entry which is preliminary data.</text>
</comment>
<keyword evidence="2" id="KW-0378">Hydrolase</keyword>
<accession>A0A937F8M7</accession>
<evidence type="ECO:0000256" key="1">
    <source>
        <dbReference type="SAM" id="SignalP"/>
    </source>
</evidence>
<dbReference type="Gene3D" id="2.60.40.1120">
    <property type="entry name" value="Carboxypeptidase-like, regulatory domain"/>
    <property type="match status" value="1"/>
</dbReference>
<name>A0A937F8M7_9BACT</name>
<dbReference type="Pfam" id="PF13715">
    <property type="entry name" value="CarbopepD_reg_2"/>
    <property type="match status" value="1"/>
</dbReference>
<dbReference type="InterPro" id="IPR008969">
    <property type="entry name" value="CarboxyPept-like_regulatory"/>
</dbReference>
<protein>
    <submittedName>
        <fullName evidence="2">Carboxypeptidase-like regulatory domain-containing protein</fullName>
    </submittedName>
</protein>